<keyword evidence="7" id="KW-0456">Lyase</keyword>
<reference evidence="9 10" key="1">
    <citation type="submission" date="2020-02" db="EMBL/GenBank/DDBJ databases">
        <authorList>
            <person name="Dziuba M."/>
            <person name="Kuznetsov B."/>
            <person name="Mardanov A."/>
            <person name="Ravin N."/>
            <person name="Grouzdev D."/>
        </authorList>
    </citation>
    <scope>NUCLEOTIDE SEQUENCE [LARGE SCALE GENOMIC DNA]</scope>
    <source>
        <strain evidence="9 10">SpK</strain>
    </source>
</reference>
<dbReference type="AlphaFoldDB" id="A0A7C9UU55"/>
<keyword evidence="10" id="KW-1185">Reference proteome</keyword>
<sequence length="186" mass="20306">MAARFGLRETPPWPNAAEIRPTDMVLAVRGGRGKLFRWGLAVDWDKRPLINARAETLDQRPAFRQMASSSRVLVPATAWWEWRAEPDGGRTRMRLARRDGRLFALAGLFGGDRLVIVTCAASPALASVHDRMPVVLSPEAEDMWADASLPFTVAASALAPYDGELAAVPEPAPVPPTPRPAQGELF</sequence>
<evidence type="ECO:0000313" key="10">
    <source>
        <dbReference type="Proteomes" id="UP000480684"/>
    </source>
</evidence>
<evidence type="ECO:0000256" key="3">
    <source>
        <dbReference type="ARBA" id="ARBA00022763"/>
    </source>
</evidence>
<comment type="caution">
    <text evidence="9">The sequence shown here is derived from an EMBL/GenBank/DDBJ whole genome shotgun (WGS) entry which is preliminary data.</text>
</comment>
<accession>A0A7C9UU55</accession>
<proteinExistence type="inferred from homology"/>
<dbReference type="Pfam" id="PF02586">
    <property type="entry name" value="SRAP"/>
    <property type="match status" value="1"/>
</dbReference>
<evidence type="ECO:0000313" key="9">
    <source>
        <dbReference type="EMBL" id="NFV80567.1"/>
    </source>
</evidence>
<comment type="similarity">
    <text evidence="1 8">Belongs to the SOS response-associated peptidase family.</text>
</comment>
<dbReference type="SUPFAM" id="SSF143081">
    <property type="entry name" value="BB1717-like"/>
    <property type="match status" value="1"/>
</dbReference>
<dbReference type="PANTHER" id="PTHR13604:SF0">
    <property type="entry name" value="ABASIC SITE PROCESSING PROTEIN HMCES"/>
    <property type="match status" value="1"/>
</dbReference>
<keyword evidence="3" id="KW-0227">DNA damage</keyword>
<evidence type="ECO:0000256" key="4">
    <source>
        <dbReference type="ARBA" id="ARBA00022801"/>
    </source>
</evidence>
<keyword evidence="4 8" id="KW-0378">Hydrolase</keyword>
<keyword evidence="6" id="KW-0238">DNA-binding</keyword>
<keyword evidence="2 8" id="KW-0645">Protease</keyword>
<organism evidence="9 10">
    <name type="scientific">Magnetospirillum aberrantis SpK</name>
    <dbReference type="NCBI Taxonomy" id="908842"/>
    <lineage>
        <taxon>Bacteria</taxon>
        <taxon>Pseudomonadati</taxon>
        <taxon>Pseudomonadota</taxon>
        <taxon>Alphaproteobacteria</taxon>
        <taxon>Rhodospirillales</taxon>
        <taxon>Rhodospirillaceae</taxon>
        <taxon>Magnetospirillum</taxon>
    </lineage>
</organism>
<dbReference type="EMBL" id="JAAIYP010000037">
    <property type="protein sequence ID" value="NFV80567.1"/>
    <property type="molecule type" value="Genomic_DNA"/>
</dbReference>
<dbReference type="PANTHER" id="PTHR13604">
    <property type="entry name" value="DC12-RELATED"/>
    <property type="match status" value="1"/>
</dbReference>
<dbReference type="InterPro" id="IPR003738">
    <property type="entry name" value="SRAP"/>
</dbReference>
<keyword evidence="5" id="KW-0190">Covalent protein-DNA linkage</keyword>
<dbReference type="GO" id="GO:0106300">
    <property type="term" value="P:protein-DNA covalent cross-linking repair"/>
    <property type="evidence" value="ECO:0007669"/>
    <property type="project" value="InterPro"/>
</dbReference>
<dbReference type="Gene3D" id="3.90.1680.10">
    <property type="entry name" value="SOS response associated peptidase-like"/>
    <property type="match status" value="1"/>
</dbReference>
<evidence type="ECO:0000256" key="7">
    <source>
        <dbReference type="ARBA" id="ARBA00023239"/>
    </source>
</evidence>
<protein>
    <recommendedName>
        <fullName evidence="8">Abasic site processing protein</fullName>
        <ecNumber evidence="8">3.4.-.-</ecNumber>
    </recommendedName>
</protein>
<evidence type="ECO:0000256" key="5">
    <source>
        <dbReference type="ARBA" id="ARBA00023124"/>
    </source>
</evidence>
<dbReference type="GO" id="GO:0006508">
    <property type="term" value="P:proteolysis"/>
    <property type="evidence" value="ECO:0007669"/>
    <property type="project" value="UniProtKB-KW"/>
</dbReference>
<dbReference type="EC" id="3.4.-.-" evidence="8"/>
<evidence type="ECO:0000256" key="2">
    <source>
        <dbReference type="ARBA" id="ARBA00022670"/>
    </source>
</evidence>
<evidence type="ECO:0000256" key="8">
    <source>
        <dbReference type="RuleBase" id="RU364100"/>
    </source>
</evidence>
<dbReference type="GO" id="GO:0008233">
    <property type="term" value="F:peptidase activity"/>
    <property type="evidence" value="ECO:0007669"/>
    <property type="project" value="UniProtKB-KW"/>
</dbReference>
<dbReference type="GO" id="GO:0016829">
    <property type="term" value="F:lyase activity"/>
    <property type="evidence" value="ECO:0007669"/>
    <property type="project" value="UniProtKB-KW"/>
</dbReference>
<gene>
    <name evidence="9" type="ORF">G4223_10645</name>
</gene>
<dbReference type="Proteomes" id="UP000480684">
    <property type="component" value="Unassembled WGS sequence"/>
</dbReference>
<evidence type="ECO:0000256" key="1">
    <source>
        <dbReference type="ARBA" id="ARBA00008136"/>
    </source>
</evidence>
<name>A0A7C9UU55_9PROT</name>
<dbReference type="GO" id="GO:0003697">
    <property type="term" value="F:single-stranded DNA binding"/>
    <property type="evidence" value="ECO:0007669"/>
    <property type="project" value="InterPro"/>
</dbReference>
<evidence type="ECO:0000256" key="6">
    <source>
        <dbReference type="ARBA" id="ARBA00023125"/>
    </source>
</evidence>
<dbReference type="InterPro" id="IPR036590">
    <property type="entry name" value="SRAP-like"/>
</dbReference>